<dbReference type="AlphaFoldDB" id="A0A941AR55"/>
<evidence type="ECO:0000256" key="6">
    <source>
        <dbReference type="SAM" id="Phobius"/>
    </source>
</evidence>
<protein>
    <recommendedName>
        <fullName evidence="9">ABC transporter permease subunit</fullName>
    </recommendedName>
</protein>
<keyword evidence="5 6" id="KW-0472">Membrane</keyword>
<keyword evidence="8" id="KW-1185">Reference proteome</keyword>
<feature type="transmembrane region" description="Helical" evidence="6">
    <location>
        <begin position="206"/>
        <end position="232"/>
    </location>
</feature>
<evidence type="ECO:0008006" key="9">
    <source>
        <dbReference type="Google" id="ProtNLM"/>
    </source>
</evidence>
<dbReference type="PANTHER" id="PTHR43839">
    <property type="entry name" value="OPPC IN A BINDING PROTEIN-DEPENDENT TRANSPORT SYSTEM"/>
    <property type="match status" value="1"/>
</dbReference>
<keyword evidence="4 6" id="KW-1133">Transmembrane helix</keyword>
<gene>
    <name evidence="7" type="ORF">J7W16_20885</name>
</gene>
<proteinExistence type="predicted"/>
<feature type="transmembrane region" description="Helical" evidence="6">
    <location>
        <begin position="86"/>
        <end position="108"/>
    </location>
</feature>
<evidence type="ECO:0000256" key="4">
    <source>
        <dbReference type="ARBA" id="ARBA00022989"/>
    </source>
</evidence>
<evidence type="ECO:0000256" key="5">
    <source>
        <dbReference type="ARBA" id="ARBA00023136"/>
    </source>
</evidence>
<evidence type="ECO:0000313" key="8">
    <source>
        <dbReference type="Proteomes" id="UP000678228"/>
    </source>
</evidence>
<organism evidence="7 8">
    <name type="scientific">Halalkalibacter suaedae</name>
    <dbReference type="NCBI Taxonomy" id="2822140"/>
    <lineage>
        <taxon>Bacteria</taxon>
        <taxon>Bacillati</taxon>
        <taxon>Bacillota</taxon>
        <taxon>Bacilli</taxon>
        <taxon>Bacillales</taxon>
        <taxon>Bacillaceae</taxon>
        <taxon>Halalkalibacter</taxon>
    </lineage>
</organism>
<evidence type="ECO:0000256" key="3">
    <source>
        <dbReference type="ARBA" id="ARBA00022692"/>
    </source>
</evidence>
<reference evidence="7" key="1">
    <citation type="submission" date="2021-03" db="EMBL/GenBank/DDBJ databases">
        <title>Bacillus suaedae sp. nov., isolated from Suaeda aralocaspica.</title>
        <authorList>
            <person name="Lei R.F.R."/>
        </authorList>
    </citation>
    <scope>NUCLEOTIDE SEQUENCE</scope>
    <source>
        <strain evidence="7">YZJH907-2</strain>
    </source>
</reference>
<dbReference type="GO" id="GO:0016020">
    <property type="term" value="C:membrane"/>
    <property type="evidence" value="ECO:0007669"/>
    <property type="project" value="UniProtKB-SubCell"/>
</dbReference>
<accession>A0A941AR55</accession>
<dbReference type="SUPFAM" id="SSF161098">
    <property type="entry name" value="MetI-like"/>
    <property type="match status" value="1"/>
</dbReference>
<feature type="transmembrane region" description="Helical" evidence="6">
    <location>
        <begin position="120"/>
        <end position="144"/>
    </location>
</feature>
<sequence>MRSVKYPTLWLGGFGLVLLLFLFLFGPHLPNVDKEVSETSYYFNGKTTDLDIHLPPYPPSDKFILGSDSEGHDMYSAMIMGTRETLLTVFIISIVTFAFAIPFGLGASHIPFLRIILEGWNILFSRVPALFLILIVCTIPVFLLSPHRPIYMIVLIIILEIGKMAELVFQSIKEIQKTAYYEAAKTMGTKVFGMWKWYYWPSCSPLWLSSFITHIGSILFLIGQLGLFNIFLSQQLFQRAGGPGQTVYGIENISNVWPVYLNNIFNNMISAPWVPITAASFIAFSMLTFILLGDGLLKYFRKLE</sequence>
<comment type="caution">
    <text evidence="7">The sequence shown here is derived from an EMBL/GenBank/DDBJ whole genome shotgun (WGS) entry which is preliminary data.</text>
</comment>
<feature type="transmembrane region" description="Helical" evidence="6">
    <location>
        <begin position="7"/>
        <end position="26"/>
    </location>
</feature>
<evidence type="ECO:0000256" key="2">
    <source>
        <dbReference type="ARBA" id="ARBA00022448"/>
    </source>
</evidence>
<comment type="subcellular location">
    <subcellularLocation>
        <location evidence="1">Membrane</location>
        <topology evidence="1">Multi-pass membrane protein</topology>
    </subcellularLocation>
</comment>
<dbReference type="InterPro" id="IPR000515">
    <property type="entry name" value="MetI-like"/>
</dbReference>
<dbReference type="GO" id="GO:0055085">
    <property type="term" value="P:transmembrane transport"/>
    <property type="evidence" value="ECO:0007669"/>
    <property type="project" value="InterPro"/>
</dbReference>
<dbReference type="RefSeq" id="WP_210599401.1">
    <property type="nucleotide sequence ID" value="NZ_JAGKSQ010000016.1"/>
</dbReference>
<dbReference type="Proteomes" id="UP000678228">
    <property type="component" value="Unassembled WGS sequence"/>
</dbReference>
<keyword evidence="3 6" id="KW-0812">Transmembrane</keyword>
<keyword evidence="2" id="KW-0813">Transport</keyword>
<dbReference type="InterPro" id="IPR035906">
    <property type="entry name" value="MetI-like_sf"/>
</dbReference>
<dbReference type="PANTHER" id="PTHR43839:SF3">
    <property type="entry name" value="OLIGOPEPTIDE ABC TRANSPORTER, PERMEASE PROTEIN"/>
    <property type="match status" value="1"/>
</dbReference>
<feature type="transmembrane region" description="Helical" evidence="6">
    <location>
        <begin position="273"/>
        <end position="292"/>
    </location>
</feature>
<dbReference type="Gene3D" id="1.10.3720.10">
    <property type="entry name" value="MetI-like"/>
    <property type="match status" value="1"/>
</dbReference>
<evidence type="ECO:0000313" key="7">
    <source>
        <dbReference type="EMBL" id="MBP3953546.1"/>
    </source>
</evidence>
<evidence type="ECO:0000256" key="1">
    <source>
        <dbReference type="ARBA" id="ARBA00004141"/>
    </source>
</evidence>
<dbReference type="CDD" id="cd06261">
    <property type="entry name" value="TM_PBP2"/>
    <property type="match status" value="1"/>
</dbReference>
<dbReference type="EMBL" id="JAGKSQ010000016">
    <property type="protein sequence ID" value="MBP3953546.1"/>
    <property type="molecule type" value="Genomic_DNA"/>
</dbReference>
<name>A0A941AR55_9BACI</name>